<evidence type="ECO:0000259" key="1">
    <source>
        <dbReference type="Pfam" id="PF02627"/>
    </source>
</evidence>
<reference evidence="2 3" key="1">
    <citation type="submission" date="2016-08" db="EMBL/GenBank/DDBJ databases">
        <title>Draft genome sequence of Candidatus Piscirickettsia litoralis, from seawater.</title>
        <authorList>
            <person name="Wan X."/>
            <person name="Lee A.J."/>
            <person name="Hou S."/>
            <person name="Donachie S.P."/>
        </authorList>
    </citation>
    <scope>NUCLEOTIDE SEQUENCE [LARGE SCALE GENOMIC DNA]</scope>
    <source>
        <strain evidence="2 3">Y2</strain>
    </source>
</reference>
<name>A0ABX2ZYN6_9GAMM</name>
<dbReference type="PANTHER" id="PTHR34846:SF10">
    <property type="entry name" value="CYTOPLASMIC PROTEIN"/>
    <property type="match status" value="1"/>
</dbReference>
<sequence length="179" mass="21292">MRLTQKRLSDYPWHVRLFFWLQKRKFGFVLNPNWLWGRRPKMMYAMALFYNSVEKNSSVPPVIRSLVTVYTSQINSCSFCIDMNSALLMERLEQSEKLDQLHQWQGSKLFTDQEKAALNYTEAMTYTDKEVSEQIYNQLKQYFNEDQILDLTALIAFQNLSSKFNNALDVKEQGFCRRL</sequence>
<comment type="caution">
    <text evidence="2">The sequence shown here is derived from an EMBL/GenBank/DDBJ whole genome shotgun (WGS) entry which is preliminary data.</text>
</comment>
<dbReference type="Proteomes" id="UP000094329">
    <property type="component" value="Unassembled WGS sequence"/>
</dbReference>
<feature type="domain" description="Carboxymuconolactone decarboxylase-like" evidence="1">
    <location>
        <begin position="40"/>
        <end position="122"/>
    </location>
</feature>
<dbReference type="InterPro" id="IPR029032">
    <property type="entry name" value="AhpD-like"/>
</dbReference>
<dbReference type="SUPFAM" id="SSF69118">
    <property type="entry name" value="AhpD-like"/>
    <property type="match status" value="1"/>
</dbReference>
<dbReference type="Gene3D" id="1.20.1290.10">
    <property type="entry name" value="AhpD-like"/>
    <property type="match status" value="1"/>
</dbReference>
<accession>A0ABX2ZYN6</accession>
<dbReference type="Pfam" id="PF02627">
    <property type="entry name" value="CMD"/>
    <property type="match status" value="1"/>
</dbReference>
<evidence type="ECO:0000313" key="2">
    <source>
        <dbReference type="EMBL" id="ODN41687.1"/>
    </source>
</evidence>
<dbReference type="EMBL" id="MDTU01000001">
    <property type="protein sequence ID" value="ODN41687.1"/>
    <property type="molecule type" value="Genomic_DNA"/>
</dbReference>
<organism evidence="2 3">
    <name type="scientific">Piscirickettsia litoralis</name>
    <dbReference type="NCBI Taxonomy" id="1891921"/>
    <lineage>
        <taxon>Bacteria</taxon>
        <taxon>Pseudomonadati</taxon>
        <taxon>Pseudomonadota</taxon>
        <taxon>Gammaproteobacteria</taxon>
        <taxon>Thiotrichales</taxon>
        <taxon>Piscirickettsiaceae</taxon>
        <taxon>Piscirickettsia</taxon>
    </lineage>
</organism>
<dbReference type="InterPro" id="IPR003779">
    <property type="entry name" value="CMD-like"/>
</dbReference>
<keyword evidence="3" id="KW-1185">Reference proteome</keyword>
<gene>
    <name evidence="2" type="ORF">BGC07_00185</name>
</gene>
<evidence type="ECO:0000313" key="3">
    <source>
        <dbReference type="Proteomes" id="UP000094329"/>
    </source>
</evidence>
<protein>
    <submittedName>
        <fullName evidence="2">Alkylhydroperoxidase</fullName>
    </submittedName>
</protein>
<dbReference type="PANTHER" id="PTHR34846">
    <property type="entry name" value="4-CARBOXYMUCONOLACTONE DECARBOXYLASE FAMILY PROTEIN (AFU_ORTHOLOGUE AFUA_6G11590)"/>
    <property type="match status" value="1"/>
</dbReference>
<proteinExistence type="predicted"/>